<feature type="region of interest" description="Disordered" evidence="1">
    <location>
        <begin position="1"/>
        <end position="32"/>
    </location>
</feature>
<feature type="compositionally biased region" description="Low complexity" evidence="1">
    <location>
        <begin position="8"/>
        <end position="28"/>
    </location>
</feature>
<keyword evidence="3" id="KW-1185">Reference proteome</keyword>
<protein>
    <submittedName>
        <fullName evidence="2">11329_t:CDS:1</fullName>
    </submittedName>
</protein>
<evidence type="ECO:0000313" key="2">
    <source>
        <dbReference type="EMBL" id="CAG8454954.1"/>
    </source>
</evidence>
<evidence type="ECO:0000313" key="3">
    <source>
        <dbReference type="Proteomes" id="UP000789706"/>
    </source>
</evidence>
<evidence type="ECO:0000256" key="1">
    <source>
        <dbReference type="SAM" id="MobiDB-lite"/>
    </source>
</evidence>
<dbReference type="Proteomes" id="UP000789706">
    <property type="component" value="Unassembled WGS sequence"/>
</dbReference>
<gene>
    <name evidence="2" type="ORF">DEBURN_LOCUS2362</name>
</gene>
<sequence length="75" mass="8298">MKIFEFKSSPQYPSSQSTTTTSSLSSPSRRPRLTWTKEEEAALFNVINSVLAGQRNGVSQKNLILKVCGTNAKHL</sequence>
<reference evidence="2" key="1">
    <citation type="submission" date="2021-06" db="EMBL/GenBank/DDBJ databases">
        <authorList>
            <person name="Kallberg Y."/>
            <person name="Tangrot J."/>
            <person name="Rosling A."/>
        </authorList>
    </citation>
    <scope>NUCLEOTIDE SEQUENCE</scope>
    <source>
        <strain evidence="2">AZ414A</strain>
    </source>
</reference>
<accession>A0A9N8VJD1</accession>
<organism evidence="2 3">
    <name type="scientific">Diversispora eburnea</name>
    <dbReference type="NCBI Taxonomy" id="1213867"/>
    <lineage>
        <taxon>Eukaryota</taxon>
        <taxon>Fungi</taxon>
        <taxon>Fungi incertae sedis</taxon>
        <taxon>Mucoromycota</taxon>
        <taxon>Glomeromycotina</taxon>
        <taxon>Glomeromycetes</taxon>
        <taxon>Diversisporales</taxon>
        <taxon>Diversisporaceae</taxon>
        <taxon>Diversispora</taxon>
    </lineage>
</organism>
<name>A0A9N8VJD1_9GLOM</name>
<comment type="caution">
    <text evidence="2">The sequence shown here is derived from an EMBL/GenBank/DDBJ whole genome shotgun (WGS) entry which is preliminary data.</text>
</comment>
<dbReference type="EMBL" id="CAJVPK010000128">
    <property type="protein sequence ID" value="CAG8454954.1"/>
    <property type="molecule type" value="Genomic_DNA"/>
</dbReference>
<proteinExistence type="predicted"/>
<dbReference type="AlphaFoldDB" id="A0A9N8VJD1"/>